<dbReference type="EMBL" id="KZ386639">
    <property type="protein sequence ID" value="PIO55362.1"/>
    <property type="molecule type" value="Genomic_DNA"/>
</dbReference>
<dbReference type="Pfam" id="PF05050">
    <property type="entry name" value="Methyltransf_21"/>
    <property type="match status" value="1"/>
</dbReference>
<dbReference type="InterPro" id="IPR006342">
    <property type="entry name" value="FkbM_mtfrase"/>
</dbReference>
<evidence type="ECO:0000313" key="2">
    <source>
        <dbReference type="EMBL" id="PIO55362.1"/>
    </source>
</evidence>
<organism evidence="2 3">
    <name type="scientific">Teladorsagia circumcincta</name>
    <name type="common">Brown stomach worm</name>
    <name type="synonym">Ostertagia circumcincta</name>
    <dbReference type="NCBI Taxonomy" id="45464"/>
    <lineage>
        <taxon>Eukaryota</taxon>
        <taxon>Metazoa</taxon>
        <taxon>Ecdysozoa</taxon>
        <taxon>Nematoda</taxon>
        <taxon>Chromadorea</taxon>
        <taxon>Rhabditida</taxon>
        <taxon>Rhabditina</taxon>
        <taxon>Rhabditomorpha</taxon>
        <taxon>Strongyloidea</taxon>
        <taxon>Trichostrongylidae</taxon>
        <taxon>Teladorsagia</taxon>
    </lineage>
</organism>
<dbReference type="Proteomes" id="UP000230423">
    <property type="component" value="Unassembled WGS sequence"/>
</dbReference>
<dbReference type="PANTHER" id="PTHR22989">
    <property type="entry name" value="UNCHARACTERIZED DUF13 C.ELEGANS"/>
    <property type="match status" value="1"/>
</dbReference>
<feature type="non-terminal residue" evidence="2">
    <location>
        <position position="1"/>
    </location>
</feature>
<gene>
    <name evidence="2" type="ORF">TELCIR_23252</name>
</gene>
<feature type="non-terminal residue" evidence="2">
    <location>
        <position position="62"/>
    </location>
</feature>
<dbReference type="PANTHER" id="PTHR22989:SF3">
    <property type="entry name" value="METHYLTRANSFERASE FKBM DOMAIN-CONTAINING PROTEIN"/>
    <property type="match status" value="1"/>
</dbReference>
<protein>
    <recommendedName>
        <fullName evidence="1">Methyltransferase FkbM domain-containing protein</fullName>
    </recommendedName>
</protein>
<evidence type="ECO:0000313" key="3">
    <source>
        <dbReference type="Proteomes" id="UP000230423"/>
    </source>
</evidence>
<keyword evidence="3" id="KW-1185">Reference proteome</keyword>
<name>A0A2G9TCV9_TELCI</name>
<accession>A0A2G9TCV9</accession>
<proteinExistence type="predicted"/>
<sequence length="62" mass="7364">TYKKMKVKHVDFKTFIMEIINRTRIDHLAIDTEGAEDDIFPMIAIHDTLLRYNITICHMNVE</sequence>
<evidence type="ECO:0000259" key="1">
    <source>
        <dbReference type="Pfam" id="PF05050"/>
    </source>
</evidence>
<dbReference type="AlphaFoldDB" id="A0A2G9TCV9"/>
<feature type="domain" description="Methyltransferase FkbM" evidence="1">
    <location>
        <begin position="1"/>
        <end position="61"/>
    </location>
</feature>
<reference evidence="2 3" key="1">
    <citation type="submission" date="2015-09" db="EMBL/GenBank/DDBJ databases">
        <title>Draft genome of the parasitic nematode Teladorsagia circumcincta isolate WARC Sus (inbred).</title>
        <authorList>
            <person name="Mitreva M."/>
        </authorList>
    </citation>
    <scope>NUCLEOTIDE SEQUENCE [LARGE SCALE GENOMIC DNA]</scope>
    <source>
        <strain evidence="2 3">S</strain>
    </source>
</reference>